<dbReference type="PANTHER" id="PTHR35041:SF4">
    <property type="entry name" value="MEDIATOR OF RNA POLYMERASE II TRANSCRIPTION SUBUNIT 1"/>
    <property type="match status" value="1"/>
</dbReference>
<evidence type="ECO:0000256" key="1">
    <source>
        <dbReference type="ARBA" id="ARBA00004123"/>
    </source>
</evidence>
<comment type="caution">
    <text evidence="10">The sequence shown here is derived from an EMBL/GenBank/DDBJ whole genome shotgun (WGS) entry which is preliminary data.</text>
</comment>
<comment type="subcellular location">
    <subcellularLocation>
        <location evidence="1 7">Nucleus</location>
    </subcellularLocation>
</comment>
<keyword evidence="6 7" id="KW-0539">Nucleus</keyword>
<evidence type="ECO:0000256" key="8">
    <source>
        <dbReference type="SAM" id="MobiDB-lite"/>
    </source>
</evidence>
<dbReference type="InterPro" id="IPR019680">
    <property type="entry name" value="Mediator_Med1"/>
</dbReference>
<proteinExistence type="inferred from homology"/>
<protein>
    <recommendedName>
        <fullName evidence="7">Mediator of RNA polymerase II transcription subunit 1</fullName>
    </recommendedName>
    <alternativeName>
        <fullName evidence="7">Mediator complex subunit 1</fullName>
    </alternativeName>
</protein>
<keyword evidence="5 7" id="KW-0804">Transcription</keyword>
<keyword evidence="11" id="KW-1185">Reference proteome</keyword>
<gene>
    <name evidence="10" type="ORF">CDD81_7208</name>
</gene>
<evidence type="ECO:0000313" key="11">
    <source>
        <dbReference type="Proteomes" id="UP000226192"/>
    </source>
</evidence>
<dbReference type="OrthoDB" id="5310959at2759"/>
<feature type="compositionally biased region" description="Polar residues" evidence="8">
    <location>
        <begin position="1"/>
        <end position="22"/>
    </location>
</feature>
<keyword evidence="3 7" id="KW-0805">Transcription regulation</keyword>
<dbReference type="GO" id="GO:0016592">
    <property type="term" value="C:mediator complex"/>
    <property type="evidence" value="ECO:0007669"/>
    <property type="project" value="InterPro"/>
</dbReference>
<dbReference type="GO" id="GO:0003712">
    <property type="term" value="F:transcription coregulator activity"/>
    <property type="evidence" value="ECO:0007669"/>
    <property type="project" value="InterPro"/>
</dbReference>
<evidence type="ECO:0000259" key="9">
    <source>
        <dbReference type="Pfam" id="PF10744"/>
    </source>
</evidence>
<evidence type="ECO:0000256" key="3">
    <source>
        <dbReference type="ARBA" id="ARBA00023015"/>
    </source>
</evidence>
<sequence>MTTPTPIKHAPSQQGRTPSQLPVATPPVSTPFSNAAQHAAFSPRGPKSSPQQVKKSPATSNLMGQASMGAAFNFDSPSTVAAMGALGMGAAFDMSLDNVGLGAPPSGEDDIVKRLDAVTSILQTKGYVSTASLERLAQRLGLELLSEERIAAGGRKTTTLAIAGSAIALEIVLENNIVLSSSLSYHGSAASVSRHIDAASRILAKNLQLAPDQSPLTKTLDSFATNFERLAMLDKLSILPALDCHEALAGMYDCLERIYNWNMAQMRHHAANASKSSDYMQNLVMCAGYGVPVMHARDRVGLALQYWKELRFLPPNPNTASYAEQHEKIWSLLIACAPLSDLSVPPVRVSDNWIAKDAFEQPSAIAPAAGLLSPLAWLNPPDVSLPQSEDKDSAMNLLQPDLSTTMVPRVMFTATFDPPMILPQNEWSRLFFSAGVSPPNMQLNSRGTPPTYDGLFFPIPVDTKVDPSEPRSLSRQRLVRTFDHSSQNVCTYHINTLYIYKPIYSQVVSEIPFSHPRQLMEMLPVLRQYAFLSRLLDKSFGSGTSKPPSAVTAPGDIANKLKLGSHNEETAAEFMKRVLKPEESSPNPSAQERGPISRVDAILWVHPSPHIHVVLPAVNPTLHVTLRILEGGSVEILDENITGKNITKAKLGRALELLEDLNKWVEWIWVHL</sequence>
<name>A0A2C5Y3T8_9HYPO</name>
<organism evidence="10 11">
    <name type="scientific">Ophiocordyceps australis</name>
    <dbReference type="NCBI Taxonomy" id="1399860"/>
    <lineage>
        <taxon>Eukaryota</taxon>
        <taxon>Fungi</taxon>
        <taxon>Dikarya</taxon>
        <taxon>Ascomycota</taxon>
        <taxon>Pezizomycotina</taxon>
        <taxon>Sordariomycetes</taxon>
        <taxon>Hypocreomycetidae</taxon>
        <taxon>Hypocreales</taxon>
        <taxon>Ophiocordycipitaceae</taxon>
        <taxon>Ophiocordyceps</taxon>
    </lineage>
</organism>
<evidence type="ECO:0000256" key="2">
    <source>
        <dbReference type="ARBA" id="ARBA00006210"/>
    </source>
</evidence>
<accession>A0A2C5Y3T8</accession>
<dbReference type="PANTHER" id="PTHR35041">
    <property type="entry name" value="MEDIATOR OF RNA POLYMERASE II TRANSCRIPTION SUBUNIT 1"/>
    <property type="match status" value="1"/>
</dbReference>
<evidence type="ECO:0000256" key="4">
    <source>
        <dbReference type="ARBA" id="ARBA00023159"/>
    </source>
</evidence>
<dbReference type="GO" id="GO:0045944">
    <property type="term" value="P:positive regulation of transcription by RNA polymerase II"/>
    <property type="evidence" value="ECO:0007669"/>
    <property type="project" value="UniProtKB-ARBA"/>
</dbReference>
<dbReference type="EMBL" id="NJET01000074">
    <property type="protein sequence ID" value="PHH62346.1"/>
    <property type="molecule type" value="Genomic_DNA"/>
</dbReference>
<evidence type="ECO:0000256" key="5">
    <source>
        <dbReference type="ARBA" id="ARBA00023163"/>
    </source>
</evidence>
<feature type="region of interest" description="Disordered" evidence="8">
    <location>
        <begin position="1"/>
        <end position="58"/>
    </location>
</feature>
<keyword evidence="4 7" id="KW-0010">Activator</keyword>
<dbReference type="STRING" id="1399860.A0A2C5Y3T8"/>
<evidence type="ECO:0000256" key="7">
    <source>
        <dbReference type="RuleBase" id="RU364059"/>
    </source>
</evidence>
<dbReference type="Pfam" id="PF10744">
    <property type="entry name" value="Med1"/>
    <property type="match status" value="1"/>
</dbReference>
<dbReference type="Proteomes" id="UP000226192">
    <property type="component" value="Unassembled WGS sequence"/>
</dbReference>
<comment type="similarity">
    <text evidence="2 7">Belongs to the Mediator complex subunit 1 family.</text>
</comment>
<evidence type="ECO:0000313" key="10">
    <source>
        <dbReference type="EMBL" id="PHH62346.1"/>
    </source>
</evidence>
<reference evidence="10 11" key="1">
    <citation type="submission" date="2017-06" db="EMBL/GenBank/DDBJ databases">
        <title>Ant-infecting Ophiocordyceps genomes reveal a high diversity of potential behavioral manipulation genes and a possible major role for enterotoxins.</title>
        <authorList>
            <person name="De Bekker C."/>
            <person name="Evans H.C."/>
            <person name="Brachmann A."/>
            <person name="Hughes D.P."/>
        </authorList>
    </citation>
    <scope>NUCLEOTIDE SEQUENCE [LARGE SCALE GENOMIC DNA]</scope>
    <source>
        <strain evidence="10 11">Map64</strain>
    </source>
</reference>
<dbReference type="AlphaFoldDB" id="A0A2C5Y3T8"/>
<feature type="compositionally biased region" description="Polar residues" evidence="8">
    <location>
        <begin position="48"/>
        <end position="58"/>
    </location>
</feature>
<comment type="function">
    <text evidence="7">Component of the Mediator complex, a coactivator involved in the regulated transcription of nearly all RNA polymerase II-dependent genes. Mediator functions as a bridge to convey information from gene-specific regulatory proteins to the basal RNA polymerase II transcription machinery. Mediator is recruited to promoters by direct interactions with regulatory proteins and serves as a scaffold for the assembly of a functional preinitiation complex with RNA polymerase II and the general transcription factors.</text>
</comment>
<feature type="domain" description="Mediator complex subunit Med1" evidence="9">
    <location>
        <begin position="117"/>
        <end position="540"/>
    </location>
</feature>
<evidence type="ECO:0000256" key="6">
    <source>
        <dbReference type="ARBA" id="ARBA00023242"/>
    </source>
</evidence>